<dbReference type="AlphaFoldDB" id="A0A7S2E3B8"/>
<dbReference type="EMBL" id="HBGU01041562">
    <property type="protein sequence ID" value="CAD9471283.1"/>
    <property type="molecule type" value="Transcribed_RNA"/>
</dbReference>
<dbReference type="SUPFAM" id="SSF51126">
    <property type="entry name" value="Pectin lyase-like"/>
    <property type="match status" value="1"/>
</dbReference>
<sequence length="299" mass="33596">MIMDPLDVWRNPEEALSPPPVRTACFLSLPAELLNQVVSHIKCTRLLHRLSSVCTTLRYVLNADEARVVWNASELTLRSETTEDDGVQPVEKKESTLVNMMKILRRAPIGARIFLVGNITLPELTLCAPIYLSTRDQVDITRLVLAGDGVMQGTIEGLHFNNWDADSVRVQSGSWRMLRCYLASLYPRRAALATSPIVMMHGSHLSLHECHVQHCKHAVHVLEPADLQMISCLFQDLNAGVRSVCGGGDIRVEGCTFYDTKRAFHFDPHVRGYARSNTMQCEPFGDVEPPEHFHFIPQL</sequence>
<gene>
    <name evidence="2" type="ORF">CBRE1094_LOCUS22652</name>
</gene>
<reference evidence="2" key="1">
    <citation type="submission" date="2021-01" db="EMBL/GenBank/DDBJ databases">
        <authorList>
            <person name="Corre E."/>
            <person name="Pelletier E."/>
            <person name="Niang G."/>
            <person name="Scheremetjew M."/>
            <person name="Finn R."/>
            <person name="Kale V."/>
            <person name="Holt S."/>
            <person name="Cochrane G."/>
            <person name="Meng A."/>
            <person name="Brown T."/>
            <person name="Cohen L."/>
        </authorList>
    </citation>
    <scope>NUCLEOTIDE SEQUENCE</scope>
    <source>
        <strain evidence="2">UTEX LB 985</strain>
    </source>
</reference>
<organism evidence="2">
    <name type="scientific">Haptolina brevifila</name>
    <dbReference type="NCBI Taxonomy" id="156173"/>
    <lineage>
        <taxon>Eukaryota</taxon>
        <taxon>Haptista</taxon>
        <taxon>Haptophyta</taxon>
        <taxon>Prymnesiophyceae</taxon>
        <taxon>Prymnesiales</taxon>
        <taxon>Prymnesiaceae</taxon>
        <taxon>Haptolina</taxon>
    </lineage>
</organism>
<accession>A0A7S2E3B8</accession>
<proteinExistence type="predicted"/>
<dbReference type="InterPro" id="IPR011050">
    <property type="entry name" value="Pectin_lyase_fold/virulence"/>
</dbReference>
<evidence type="ECO:0000313" key="2">
    <source>
        <dbReference type="EMBL" id="CAD9471283.1"/>
    </source>
</evidence>
<feature type="domain" description="F-box" evidence="1">
    <location>
        <begin position="23"/>
        <end position="73"/>
    </location>
</feature>
<dbReference type="PROSITE" id="PS50181">
    <property type="entry name" value="FBOX"/>
    <property type="match status" value="1"/>
</dbReference>
<evidence type="ECO:0000259" key="1">
    <source>
        <dbReference type="PROSITE" id="PS50181"/>
    </source>
</evidence>
<protein>
    <recommendedName>
        <fullName evidence="1">F-box domain-containing protein</fullName>
    </recommendedName>
</protein>
<dbReference type="InterPro" id="IPR001810">
    <property type="entry name" value="F-box_dom"/>
</dbReference>
<name>A0A7S2E3B8_9EUKA</name>